<organism evidence="2 3">
    <name type="scientific">Albula goreensis</name>
    <dbReference type="NCBI Taxonomy" id="1534307"/>
    <lineage>
        <taxon>Eukaryota</taxon>
        <taxon>Metazoa</taxon>
        <taxon>Chordata</taxon>
        <taxon>Craniata</taxon>
        <taxon>Vertebrata</taxon>
        <taxon>Euteleostomi</taxon>
        <taxon>Actinopterygii</taxon>
        <taxon>Neopterygii</taxon>
        <taxon>Teleostei</taxon>
        <taxon>Albuliformes</taxon>
        <taxon>Albulidae</taxon>
        <taxon>Albula</taxon>
    </lineage>
</organism>
<comment type="caution">
    <text evidence="2">The sequence shown here is derived from an EMBL/GenBank/DDBJ whole genome shotgun (WGS) entry which is preliminary data.</text>
</comment>
<keyword evidence="1" id="KW-1133">Transmembrane helix</keyword>
<reference evidence="2" key="1">
    <citation type="submission" date="2021-01" db="EMBL/GenBank/DDBJ databases">
        <authorList>
            <person name="Zahm M."/>
            <person name="Roques C."/>
            <person name="Cabau C."/>
            <person name="Klopp C."/>
            <person name="Donnadieu C."/>
            <person name="Jouanno E."/>
            <person name="Lampietro C."/>
            <person name="Louis A."/>
            <person name="Herpin A."/>
            <person name="Echchiki A."/>
            <person name="Berthelot C."/>
            <person name="Parey E."/>
            <person name="Roest-Crollius H."/>
            <person name="Braasch I."/>
            <person name="Postlethwait J."/>
            <person name="Bobe J."/>
            <person name="Montfort J."/>
            <person name="Bouchez O."/>
            <person name="Begum T."/>
            <person name="Mejri S."/>
            <person name="Adams A."/>
            <person name="Chen W.-J."/>
            <person name="Guiguen Y."/>
        </authorList>
    </citation>
    <scope>NUCLEOTIDE SEQUENCE</scope>
    <source>
        <tissue evidence="2">Blood</tissue>
    </source>
</reference>
<name>A0A8T3D060_9TELE</name>
<dbReference type="AlphaFoldDB" id="A0A8T3D060"/>
<gene>
    <name evidence="2" type="ORF">AGOR_G00182820</name>
</gene>
<keyword evidence="1" id="KW-0812">Transmembrane</keyword>
<evidence type="ECO:0000313" key="3">
    <source>
        <dbReference type="Proteomes" id="UP000829720"/>
    </source>
</evidence>
<feature type="transmembrane region" description="Helical" evidence="1">
    <location>
        <begin position="128"/>
        <end position="145"/>
    </location>
</feature>
<feature type="transmembrane region" description="Helical" evidence="1">
    <location>
        <begin position="96"/>
        <end position="116"/>
    </location>
</feature>
<sequence>MINISNISAEGCRQRATTHLESDSSYPLLSNNPPPFLSFRLPYYFAPILPEETAVNKKGKMDQTAETTAGEREITRDTVVGSQKPLHRFVNGEPRCVGIVVLFFGCGELLMGIPLVSNYTINSTAMYIPFWLGALFVISGNLSIYTESHPSKKMVTVCLSMYVVTLFGIFIALCYRLYIVITLSFGHFVFHPSYERNWISTRSLHALIHTTEGLLLALSLFVSVLLLFLSCRARAALKSTKTQVIVQHRLSPRE</sequence>
<keyword evidence="3" id="KW-1185">Reference proteome</keyword>
<protein>
    <submittedName>
        <fullName evidence="2">Uncharacterized protein</fullName>
    </submittedName>
</protein>
<accession>A0A8T3D060</accession>
<proteinExistence type="predicted"/>
<evidence type="ECO:0000313" key="2">
    <source>
        <dbReference type="EMBL" id="KAI1888225.1"/>
    </source>
</evidence>
<dbReference type="OrthoDB" id="10071849at2759"/>
<keyword evidence="1" id="KW-0472">Membrane</keyword>
<evidence type="ECO:0000256" key="1">
    <source>
        <dbReference type="SAM" id="Phobius"/>
    </source>
</evidence>
<dbReference type="EMBL" id="JAERUA010000017">
    <property type="protein sequence ID" value="KAI1888225.1"/>
    <property type="molecule type" value="Genomic_DNA"/>
</dbReference>
<feature type="transmembrane region" description="Helical" evidence="1">
    <location>
        <begin position="206"/>
        <end position="229"/>
    </location>
</feature>
<feature type="transmembrane region" description="Helical" evidence="1">
    <location>
        <begin position="157"/>
        <end position="186"/>
    </location>
</feature>
<dbReference type="Proteomes" id="UP000829720">
    <property type="component" value="Unassembled WGS sequence"/>
</dbReference>